<feature type="domain" description="Peptidoglycan recognition protein family" evidence="3">
    <location>
        <begin position="1"/>
        <end position="119"/>
    </location>
</feature>
<evidence type="ECO:0008006" key="6">
    <source>
        <dbReference type="Google" id="ProtNLM"/>
    </source>
</evidence>
<reference evidence="5" key="1">
    <citation type="submission" date="2016-07" db="EMBL/GenBank/DDBJ databases">
        <authorList>
            <person name="Florea S."/>
            <person name="Webb J.S."/>
            <person name="Jaromczyk J."/>
            <person name="Schardl C.L."/>
        </authorList>
    </citation>
    <scope>NUCLEOTIDE SEQUENCE [LARGE SCALE GENOMIC DNA]</scope>
    <source>
        <strain evidence="5">MIT 01-6242</strain>
    </source>
</reference>
<dbReference type="KEGG" id="het:BBW65_07020"/>
<dbReference type="GO" id="GO:0008270">
    <property type="term" value="F:zinc ion binding"/>
    <property type="evidence" value="ECO:0007669"/>
    <property type="project" value="InterPro"/>
</dbReference>
<dbReference type="Gene3D" id="3.40.80.10">
    <property type="entry name" value="Peptidoglycan recognition protein-like"/>
    <property type="match status" value="1"/>
</dbReference>
<dbReference type="GO" id="GO:0009253">
    <property type="term" value="P:peptidoglycan catabolic process"/>
    <property type="evidence" value="ECO:0007669"/>
    <property type="project" value="InterPro"/>
</dbReference>
<dbReference type="InterPro" id="IPR006619">
    <property type="entry name" value="PGRP_domain_met/bac"/>
</dbReference>
<dbReference type="STRING" id="222136.BBW65_07020"/>
<dbReference type="Pfam" id="PF01510">
    <property type="entry name" value="Amidase_2"/>
    <property type="match status" value="1"/>
</dbReference>
<dbReference type="GO" id="GO:0008745">
    <property type="term" value="F:N-acetylmuramoyl-L-alanine amidase activity"/>
    <property type="evidence" value="ECO:0007669"/>
    <property type="project" value="InterPro"/>
</dbReference>
<dbReference type="InterPro" id="IPR002502">
    <property type="entry name" value="Amidase_domain"/>
</dbReference>
<name>A0A1B1U738_9HELI</name>
<proteinExistence type="inferred from homology"/>
<organism evidence="4 5">
    <name type="scientific">Helicobacter enhydrae</name>
    <dbReference type="NCBI Taxonomy" id="222136"/>
    <lineage>
        <taxon>Bacteria</taxon>
        <taxon>Pseudomonadati</taxon>
        <taxon>Campylobacterota</taxon>
        <taxon>Epsilonproteobacteria</taxon>
        <taxon>Campylobacterales</taxon>
        <taxon>Helicobacteraceae</taxon>
        <taxon>Helicobacter</taxon>
    </lineage>
</organism>
<dbReference type="EMBL" id="CP016503">
    <property type="protein sequence ID" value="ANV98560.1"/>
    <property type="molecule type" value="Genomic_DNA"/>
</dbReference>
<dbReference type="PANTHER" id="PTHR11022:SF41">
    <property type="entry name" value="PEPTIDOGLYCAN-RECOGNITION PROTEIN LC-RELATED"/>
    <property type="match status" value="1"/>
</dbReference>
<dbReference type="PANTHER" id="PTHR11022">
    <property type="entry name" value="PEPTIDOGLYCAN RECOGNITION PROTEIN"/>
    <property type="match status" value="1"/>
</dbReference>
<dbReference type="Proteomes" id="UP000092884">
    <property type="component" value="Chromosome"/>
</dbReference>
<protein>
    <recommendedName>
        <fullName evidence="6">N-acetylmuramoyl-L-alanine amidase</fullName>
    </recommendedName>
</protein>
<dbReference type="SMART" id="SM00644">
    <property type="entry name" value="Ami_2"/>
    <property type="match status" value="1"/>
</dbReference>
<dbReference type="AlphaFoldDB" id="A0A1B1U738"/>
<dbReference type="InterPro" id="IPR015510">
    <property type="entry name" value="PGRP"/>
</dbReference>
<dbReference type="SUPFAM" id="SSF55846">
    <property type="entry name" value="N-acetylmuramoyl-L-alanine amidase-like"/>
    <property type="match status" value="1"/>
</dbReference>
<dbReference type="OrthoDB" id="8754850at2"/>
<gene>
    <name evidence="4" type="ORF">BBW65_07020</name>
</gene>
<evidence type="ECO:0000313" key="4">
    <source>
        <dbReference type="EMBL" id="ANV98560.1"/>
    </source>
</evidence>
<dbReference type="RefSeq" id="WP_066341441.1">
    <property type="nucleotide sequence ID" value="NZ_CP016503.1"/>
</dbReference>
<sequence length="135" mass="15183">MRKIEKIIIHCSATPPQSDIGVREIDMWHKERGWKGCGYHYVIKRDGEIQKGRGVEEIGAHTKGFNAKSIGICLVGGVDKNGKARDTKTQKQEASLRALLGELTEEFKGAEVLGHRDLDPNKECPSFDVRRWLNV</sequence>
<dbReference type="CDD" id="cd06583">
    <property type="entry name" value="PGRP"/>
    <property type="match status" value="1"/>
</dbReference>
<keyword evidence="5" id="KW-1185">Reference proteome</keyword>
<accession>A0A1B1U738</accession>
<dbReference type="SMART" id="SM00701">
    <property type="entry name" value="PGRP"/>
    <property type="match status" value="1"/>
</dbReference>
<evidence type="ECO:0000313" key="5">
    <source>
        <dbReference type="Proteomes" id="UP000092884"/>
    </source>
</evidence>
<comment type="similarity">
    <text evidence="1">Belongs to the N-acetylmuramoyl-L-alanine amidase 2 family.</text>
</comment>
<evidence type="ECO:0000259" key="3">
    <source>
        <dbReference type="SMART" id="SM00701"/>
    </source>
</evidence>
<evidence type="ECO:0000259" key="2">
    <source>
        <dbReference type="SMART" id="SM00644"/>
    </source>
</evidence>
<feature type="domain" description="N-acetylmuramoyl-L-alanine amidase" evidence="2">
    <location>
        <begin position="1"/>
        <end position="126"/>
    </location>
</feature>
<dbReference type="InterPro" id="IPR036505">
    <property type="entry name" value="Amidase/PGRP_sf"/>
</dbReference>
<evidence type="ECO:0000256" key="1">
    <source>
        <dbReference type="ARBA" id="ARBA00007553"/>
    </source>
</evidence>